<organism evidence="1">
    <name type="scientific">Arundo donax</name>
    <name type="common">Giant reed</name>
    <name type="synonym">Donax arundinaceus</name>
    <dbReference type="NCBI Taxonomy" id="35708"/>
    <lineage>
        <taxon>Eukaryota</taxon>
        <taxon>Viridiplantae</taxon>
        <taxon>Streptophyta</taxon>
        <taxon>Embryophyta</taxon>
        <taxon>Tracheophyta</taxon>
        <taxon>Spermatophyta</taxon>
        <taxon>Magnoliopsida</taxon>
        <taxon>Liliopsida</taxon>
        <taxon>Poales</taxon>
        <taxon>Poaceae</taxon>
        <taxon>PACMAD clade</taxon>
        <taxon>Arundinoideae</taxon>
        <taxon>Arundineae</taxon>
        <taxon>Arundo</taxon>
    </lineage>
</organism>
<dbReference type="EMBL" id="GBRH01247878">
    <property type="protein sequence ID" value="JAD50017.1"/>
    <property type="molecule type" value="Transcribed_RNA"/>
</dbReference>
<name>A0A0A9ASF3_ARUDO</name>
<protein>
    <submittedName>
        <fullName evidence="1">Uncharacterized protein</fullName>
    </submittedName>
</protein>
<dbReference type="AlphaFoldDB" id="A0A0A9ASF3"/>
<evidence type="ECO:0000313" key="1">
    <source>
        <dbReference type="EMBL" id="JAD50017.1"/>
    </source>
</evidence>
<reference evidence="1" key="1">
    <citation type="submission" date="2014-09" db="EMBL/GenBank/DDBJ databases">
        <authorList>
            <person name="Magalhaes I.L.F."/>
            <person name="Oliveira U."/>
            <person name="Santos F.R."/>
            <person name="Vidigal T.H.D.A."/>
            <person name="Brescovit A.D."/>
            <person name="Santos A.J."/>
        </authorList>
    </citation>
    <scope>NUCLEOTIDE SEQUENCE</scope>
    <source>
        <tissue evidence="1">Shoot tissue taken approximately 20 cm above the soil surface</tissue>
    </source>
</reference>
<sequence>MKEAGKTYFCSVYAEAADCKTDVHLLHLCIETYPIRDDNPHSIVPAQNLETSLMLMVSC</sequence>
<accession>A0A0A9ASF3</accession>
<proteinExistence type="predicted"/>
<reference evidence="1" key="2">
    <citation type="journal article" date="2015" name="Data Brief">
        <title>Shoot transcriptome of the giant reed, Arundo donax.</title>
        <authorList>
            <person name="Barrero R.A."/>
            <person name="Guerrero F.D."/>
            <person name="Moolhuijzen P."/>
            <person name="Goolsby J.A."/>
            <person name="Tidwell J."/>
            <person name="Bellgard S.E."/>
            <person name="Bellgard M.I."/>
        </authorList>
    </citation>
    <scope>NUCLEOTIDE SEQUENCE</scope>
    <source>
        <tissue evidence="1">Shoot tissue taken approximately 20 cm above the soil surface</tissue>
    </source>
</reference>